<gene>
    <name evidence="1" type="ORF">FWK35_00037385</name>
</gene>
<evidence type="ECO:0000313" key="1">
    <source>
        <dbReference type="EMBL" id="KAF0723164.1"/>
    </source>
</evidence>
<proteinExistence type="predicted"/>
<dbReference type="Proteomes" id="UP000478052">
    <property type="component" value="Unassembled WGS sequence"/>
</dbReference>
<sequence length="136" mass="15574">MSPHFINNVAITRAMDFFMDLGFKLSYNLDPTTHIKYVCCKALKTLGRVTRLIKDFRLESSLKSLFCALVRPIFKYGNLILQIMQGIKFLEGLLNKNLCILQSSLKSPLKSHLVHTDQRPCSMSRTPPPTIWLMSL</sequence>
<evidence type="ECO:0000313" key="2">
    <source>
        <dbReference type="Proteomes" id="UP000478052"/>
    </source>
</evidence>
<dbReference type="EMBL" id="VUJU01009000">
    <property type="protein sequence ID" value="KAF0723164.1"/>
    <property type="molecule type" value="Genomic_DNA"/>
</dbReference>
<dbReference type="OrthoDB" id="6603726at2759"/>
<accession>A0A6G0W7S9</accession>
<reference evidence="1 2" key="1">
    <citation type="submission" date="2019-08" db="EMBL/GenBank/DDBJ databases">
        <title>Whole genome of Aphis craccivora.</title>
        <authorList>
            <person name="Voronova N.V."/>
            <person name="Shulinski R.S."/>
            <person name="Bandarenka Y.V."/>
            <person name="Zhorov D.G."/>
            <person name="Warner D."/>
        </authorList>
    </citation>
    <scope>NUCLEOTIDE SEQUENCE [LARGE SCALE GENOMIC DNA]</scope>
    <source>
        <strain evidence="1">180601</strain>
        <tissue evidence="1">Whole Body</tissue>
    </source>
</reference>
<dbReference type="AlphaFoldDB" id="A0A6G0W7S9"/>
<comment type="caution">
    <text evidence="1">The sequence shown here is derived from an EMBL/GenBank/DDBJ whole genome shotgun (WGS) entry which is preliminary data.</text>
</comment>
<organism evidence="1 2">
    <name type="scientific">Aphis craccivora</name>
    <name type="common">Cowpea aphid</name>
    <dbReference type="NCBI Taxonomy" id="307492"/>
    <lineage>
        <taxon>Eukaryota</taxon>
        <taxon>Metazoa</taxon>
        <taxon>Ecdysozoa</taxon>
        <taxon>Arthropoda</taxon>
        <taxon>Hexapoda</taxon>
        <taxon>Insecta</taxon>
        <taxon>Pterygota</taxon>
        <taxon>Neoptera</taxon>
        <taxon>Paraneoptera</taxon>
        <taxon>Hemiptera</taxon>
        <taxon>Sternorrhyncha</taxon>
        <taxon>Aphidomorpha</taxon>
        <taxon>Aphidoidea</taxon>
        <taxon>Aphididae</taxon>
        <taxon>Aphidini</taxon>
        <taxon>Aphis</taxon>
        <taxon>Aphis</taxon>
    </lineage>
</organism>
<keyword evidence="2" id="KW-1185">Reference proteome</keyword>
<name>A0A6G0W7S9_APHCR</name>
<protein>
    <submittedName>
        <fullName evidence="1">Uncharacterized protein</fullName>
    </submittedName>
</protein>